<dbReference type="PANTHER" id="PTHR37309:SF1">
    <property type="entry name" value="SLR0284 PROTEIN"/>
    <property type="match status" value="1"/>
</dbReference>
<keyword evidence="1" id="KW-0472">Membrane</keyword>
<keyword evidence="1" id="KW-1133">Transmembrane helix</keyword>
<reference evidence="2 3" key="1">
    <citation type="submission" date="2019-10" db="EMBL/GenBank/DDBJ databases">
        <title>Georgenia wutianyii sp. nov. and Georgenia yuyongxinii sp. nov. isolated from plateau pika (Ochotona curzoniae) in the Qinghai-Tibet plateau of China.</title>
        <authorList>
            <person name="Tian Z."/>
        </authorList>
    </citation>
    <scope>NUCLEOTIDE SEQUENCE [LARGE SCALE GENOMIC DNA]</scope>
    <source>
        <strain evidence="2 3">DSM 21501</strain>
    </source>
</reference>
<feature type="transmembrane region" description="Helical" evidence="1">
    <location>
        <begin position="32"/>
        <end position="53"/>
    </location>
</feature>
<organism evidence="2 3">
    <name type="scientific">Georgenia thermotolerans</name>
    <dbReference type="NCBI Taxonomy" id="527326"/>
    <lineage>
        <taxon>Bacteria</taxon>
        <taxon>Bacillati</taxon>
        <taxon>Actinomycetota</taxon>
        <taxon>Actinomycetes</taxon>
        <taxon>Micrococcales</taxon>
        <taxon>Bogoriellaceae</taxon>
        <taxon>Georgenia</taxon>
    </lineage>
</organism>
<dbReference type="AlphaFoldDB" id="A0A7J5UKU5"/>
<dbReference type="PANTHER" id="PTHR37309">
    <property type="entry name" value="SLR0284 PROTEIN"/>
    <property type="match status" value="1"/>
</dbReference>
<evidence type="ECO:0000313" key="3">
    <source>
        <dbReference type="Proteomes" id="UP000451860"/>
    </source>
</evidence>
<evidence type="ECO:0000313" key="2">
    <source>
        <dbReference type="EMBL" id="KAE8762764.1"/>
    </source>
</evidence>
<feature type="transmembrane region" description="Helical" evidence="1">
    <location>
        <begin position="99"/>
        <end position="121"/>
    </location>
</feature>
<feature type="transmembrane region" description="Helical" evidence="1">
    <location>
        <begin position="7"/>
        <end position="26"/>
    </location>
</feature>
<feature type="transmembrane region" description="Helical" evidence="1">
    <location>
        <begin position="65"/>
        <end position="87"/>
    </location>
</feature>
<keyword evidence="1" id="KW-0812">Transmembrane</keyword>
<dbReference type="Proteomes" id="UP000451860">
    <property type="component" value="Unassembled WGS sequence"/>
</dbReference>
<dbReference type="InterPro" id="IPR007165">
    <property type="entry name" value="Phage_holin_4_2"/>
</dbReference>
<accession>A0A7J5UKU5</accession>
<protein>
    <submittedName>
        <fullName evidence="2">Phage holin family protein</fullName>
    </submittedName>
</protein>
<sequence>MRFIVRFFVDAAAIWLCTLIVPGITLPHTGSTGAFVVNLAVVALVFTLVNTIVRPIVVLLSLPLYILTLGLFFIVVNALMLLLTSWLSEFTSYGIHVDGFWTAVIGGVIIAIATWILQLILPGKQR</sequence>
<proteinExistence type="predicted"/>
<name>A0A7J5UKU5_9MICO</name>
<keyword evidence="3" id="KW-1185">Reference proteome</keyword>
<dbReference type="RefSeq" id="WP_152202520.1">
    <property type="nucleotide sequence ID" value="NZ_VUKF01000015.1"/>
</dbReference>
<comment type="caution">
    <text evidence="2">The sequence shown here is derived from an EMBL/GenBank/DDBJ whole genome shotgun (WGS) entry which is preliminary data.</text>
</comment>
<dbReference type="Pfam" id="PF04020">
    <property type="entry name" value="Phage_holin_4_2"/>
    <property type="match status" value="1"/>
</dbReference>
<gene>
    <name evidence="2" type="ORF">GB883_17680</name>
</gene>
<dbReference type="OrthoDB" id="9810847at2"/>
<dbReference type="EMBL" id="WHJE01000126">
    <property type="protein sequence ID" value="KAE8762764.1"/>
    <property type="molecule type" value="Genomic_DNA"/>
</dbReference>
<evidence type="ECO:0000256" key="1">
    <source>
        <dbReference type="SAM" id="Phobius"/>
    </source>
</evidence>